<dbReference type="GO" id="GO:0005737">
    <property type="term" value="C:cytoplasm"/>
    <property type="evidence" value="ECO:0007669"/>
    <property type="project" value="UniProtKB-SubCell"/>
</dbReference>
<dbReference type="Pfam" id="PF07126">
    <property type="entry name" value="ZapC_C"/>
    <property type="match status" value="1"/>
</dbReference>
<evidence type="ECO:0000256" key="1">
    <source>
        <dbReference type="ARBA" id="ARBA00022490"/>
    </source>
</evidence>
<keyword evidence="3 5" id="KW-0717">Septation</keyword>
<dbReference type="GO" id="GO:0000917">
    <property type="term" value="P:division septum assembly"/>
    <property type="evidence" value="ECO:0007669"/>
    <property type="project" value="UniProtKB-KW"/>
</dbReference>
<keyword evidence="2 5" id="KW-0132">Cell division</keyword>
<dbReference type="HAMAP" id="MF_00906">
    <property type="entry name" value="ZapC"/>
    <property type="match status" value="1"/>
</dbReference>
<dbReference type="InterPro" id="IPR009809">
    <property type="entry name" value="ZapC"/>
</dbReference>
<evidence type="ECO:0000259" key="7">
    <source>
        <dbReference type="Pfam" id="PF07126"/>
    </source>
</evidence>
<dbReference type="PIRSF" id="PIRSF010252">
    <property type="entry name" value="ZapC"/>
    <property type="match status" value="1"/>
</dbReference>
<evidence type="ECO:0000256" key="4">
    <source>
        <dbReference type="ARBA" id="ARBA00023306"/>
    </source>
</evidence>
<feature type="domain" description="Cell-division protein ZapC N-terminal" evidence="8">
    <location>
        <begin position="1"/>
        <end position="88"/>
    </location>
</feature>
<accession>A0A2S7VYC5</accession>
<evidence type="ECO:0000256" key="2">
    <source>
        <dbReference type="ARBA" id="ARBA00022618"/>
    </source>
</evidence>
<evidence type="ECO:0000259" key="8">
    <source>
        <dbReference type="Pfam" id="PF21083"/>
    </source>
</evidence>
<organism evidence="9 10">
    <name type="scientific">Photobacterium angustum</name>
    <dbReference type="NCBI Taxonomy" id="661"/>
    <lineage>
        <taxon>Bacteria</taxon>
        <taxon>Pseudomonadati</taxon>
        <taxon>Pseudomonadota</taxon>
        <taxon>Gammaproteobacteria</taxon>
        <taxon>Vibrionales</taxon>
        <taxon>Vibrionaceae</taxon>
        <taxon>Photobacterium</taxon>
    </lineage>
</organism>
<dbReference type="Proteomes" id="UP000238730">
    <property type="component" value="Unassembled WGS sequence"/>
</dbReference>
<feature type="domain" description="Cell-division protein ZapC C-terminal" evidence="7">
    <location>
        <begin position="89"/>
        <end position="166"/>
    </location>
</feature>
<evidence type="ECO:0000256" key="3">
    <source>
        <dbReference type="ARBA" id="ARBA00023210"/>
    </source>
</evidence>
<dbReference type="GO" id="GO:0043093">
    <property type="term" value="P:FtsZ-dependent cytokinesis"/>
    <property type="evidence" value="ECO:0007669"/>
    <property type="project" value="UniProtKB-UniRule"/>
</dbReference>
<comment type="subunit">
    <text evidence="5">Interacts directly with FtsZ.</text>
</comment>
<name>A0A2S7VYC5_PHOAN</name>
<evidence type="ECO:0000313" key="9">
    <source>
        <dbReference type="EMBL" id="PQJ66905.1"/>
    </source>
</evidence>
<keyword evidence="1 5" id="KW-0963">Cytoplasm</keyword>
<evidence type="ECO:0000256" key="5">
    <source>
        <dbReference type="HAMAP-Rule" id="MF_00906"/>
    </source>
</evidence>
<protein>
    <recommendedName>
        <fullName evidence="5 6">Cell division protein ZapC</fullName>
    </recommendedName>
</protein>
<dbReference type="OrthoDB" id="5765005at2"/>
<comment type="caution">
    <text evidence="9">The sequence shown here is derived from an EMBL/GenBank/DDBJ whole genome shotgun (WGS) entry which is preliminary data.</text>
</comment>
<gene>
    <name evidence="5" type="primary">zapC</name>
    <name evidence="9" type="ORF">BTO08_05435</name>
</gene>
<comment type="function">
    <text evidence="5 6">Contributes to the efficiency of the cell division process by stabilizing the polymeric form of the cell division protein FtsZ. Acts by promoting interactions between FtsZ protofilaments and suppressing the GTPase activity of FtsZ.</text>
</comment>
<proteinExistence type="inferred from homology"/>
<dbReference type="EMBL" id="MSCJ01000001">
    <property type="protein sequence ID" value="PQJ66905.1"/>
    <property type="molecule type" value="Genomic_DNA"/>
</dbReference>
<dbReference type="InterPro" id="IPR048372">
    <property type="entry name" value="ZapC_C"/>
</dbReference>
<dbReference type="Pfam" id="PF21083">
    <property type="entry name" value="ZapC_N"/>
    <property type="match status" value="1"/>
</dbReference>
<reference evidence="9 10" key="1">
    <citation type="submission" date="2016-12" db="EMBL/GenBank/DDBJ databases">
        <title>Diversity of luminous bacteria.</title>
        <authorList>
            <person name="Yoshizawa S."/>
            <person name="Kogure K."/>
        </authorList>
    </citation>
    <scope>NUCLEOTIDE SEQUENCE [LARGE SCALE GENOMIC DNA]</scope>
    <source>
        <strain evidence="9 10">LC1-200</strain>
    </source>
</reference>
<dbReference type="InterPro" id="IPR048373">
    <property type="entry name" value="ZapC_N"/>
</dbReference>
<evidence type="ECO:0000256" key="6">
    <source>
        <dbReference type="PIRNR" id="PIRNR010252"/>
    </source>
</evidence>
<keyword evidence="4 5" id="KW-0131">Cell cycle</keyword>
<comment type="similarity">
    <text evidence="5 6">Belongs to the ZapC family.</text>
</comment>
<comment type="subcellular location">
    <subcellularLocation>
        <location evidence="5 6">Cytoplasm</location>
    </subcellularLocation>
</comment>
<sequence length="179" mass="20123">MLKPDNSWKWYFDAEMNSLMLELNDDMLFRVSLPSKLLTPEAKVSDIFNVDDIEAYQNFQEQIAHLPISAARKCELALNATAARRFHKPMMPKSWYFAPQQGVEPSQGQVITLMTASCTAHYVVIENSGVASLCMLADVATVDLDGVKSMEFCETIKVMNDRMAPCFVETDQQNFALVG</sequence>
<evidence type="ECO:0000313" key="10">
    <source>
        <dbReference type="Proteomes" id="UP000238730"/>
    </source>
</evidence>
<dbReference type="RefSeq" id="WP_105060210.1">
    <property type="nucleotide sequence ID" value="NZ_MSCJ01000001.1"/>
</dbReference>
<dbReference type="AlphaFoldDB" id="A0A2S7VYC5"/>